<evidence type="ECO:0000313" key="2">
    <source>
        <dbReference type="Proteomes" id="UP001201262"/>
    </source>
</evidence>
<dbReference type="GeneID" id="70242239"/>
<evidence type="ECO:0000313" key="1">
    <source>
        <dbReference type="EMBL" id="KAH8691798.1"/>
    </source>
</evidence>
<gene>
    <name evidence="1" type="ORF">BGW36DRAFT_304276</name>
</gene>
<sequence>MIIKSPRLVSASQIIYSGSGIGTYYYDIQNPYACNQDMSSMNTANDVACWSKTLEDINSQYLVAMNVSELDTDRTKYCGKKVIVSVNGVASNLPLFIGDGCERCATGPPGLDLSYSVANTLYSSVCKYGHLDLSWEVVDEIVQSFDVSTYSDNSDYTASVQSLDVNNYAHNMGNTASETLPAGSCPTGEWQCNNNAAILEQCIDNSWSPRETCPAGYSCQGGSSPYCIIV</sequence>
<name>A0AAD4PVU2_9EURO</name>
<dbReference type="RefSeq" id="XP_046067795.1">
    <property type="nucleotide sequence ID" value="XM_046211952.1"/>
</dbReference>
<keyword evidence="2" id="KW-1185">Reference proteome</keyword>
<proteinExistence type="predicted"/>
<dbReference type="EMBL" id="JAJTJA010000011">
    <property type="protein sequence ID" value="KAH8691798.1"/>
    <property type="molecule type" value="Genomic_DNA"/>
</dbReference>
<dbReference type="SUPFAM" id="SSF50685">
    <property type="entry name" value="Barwin-like endoglucanases"/>
    <property type="match status" value="1"/>
</dbReference>
<accession>A0AAD4PVU2</accession>
<reference evidence="1" key="1">
    <citation type="submission" date="2021-12" db="EMBL/GenBank/DDBJ databases">
        <title>Convergent genome expansion in fungi linked to evolution of root-endophyte symbiosis.</title>
        <authorList>
            <consortium name="DOE Joint Genome Institute"/>
            <person name="Ke Y.-H."/>
            <person name="Bonito G."/>
            <person name="Liao H.-L."/>
            <person name="Looney B."/>
            <person name="Rojas-Flechas A."/>
            <person name="Nash J."/>
            <person name="Hameed K."/>
            <person name="Schadt C."/>
            <person name="Martin F."/>
            <person name="Crous P.W."/>
            <person name="Miettinen O."/>
            <person name="Magnuson J.K."/>
            <person name="Labbe J."/>
            <person name="Jacobson D."/>
            <person name="Doktycz M.J."/>
            <person name="Veneault-Fourrey C."/>
            <person name="Kuo A."/>
            <person name="Mondo S."/>
            <person name="Calhoun S."/>
            <person name="Riley R."/>
            <person name="Ohm R."/>
            <person name="LaButti K."/>
            <person name="Andreopoulos B."/>
            <person name="Pangilinan J."/>
            <person name="Nolan M."/>
            <person name="Tritt A."/>
            <person name="Clum A."/>
            <person name="Lipzen A."/>
            <person name="Daum C."/>
            <person name="Barry K."/>
            <person name="Grigoriev I.V."/>
            <person name="Vilgalys R."/>
        </authorList>
    </citation>
    <scope>NUCLEOTIDE SEQUENCE</scope>
    <source>
        <strain evidence="1">PMI_201</strain>
    </source>
</reference>
<dbReference type="AlphaFoldDB" id="A0AAD4PVU2"/>
<dbReference type="Gene3D" id="2.40.40.10">
    <property type="entry name" value="RlpA-like domain"/>
    <property type="match status" value="1"/>
</dbReference>
<organism evidence="1 2">
    <name type="scientific">Talaromyces proteolyticus</name>
    <dbReference type="NCBI Taxonomy" id="1131652"/>
    <lineage>
        <taxon>Eukaryota</taxon>
        <taxon>Fungi</taxon>
        <taxon>Dikarya</taxon>
        <taxon>Ascomycota</taxon>
        <taxon>Pezizomycotina</taxon>
        <taxon>Eurotiomycetes</taxon>
        <taxon>Eurotiomycetidae</taxon>
        <taxon>Eurotiales</taxon>
        <taxon>Trichocomaceae</taxon>
        <taxon>Talaromyces</taxon>
        <taxon>Talaromyces sect. Bacilispori</taxon>
    </lineage>
</organism>
<protein>
    <submittedName>
        <fullName evidence="1">Uncharacterized protein</fullName>
    </submittedName>
</protein>
<dbReference type="Proteomes" id="UP001201262">
    <property type="component" value="Unassembled WGS sequence"/>
</dbReference>
<comment type="caution">
    <text evidence="1">The sequence shown here is derived from an EMBL/GenBank/DDBJ whole genome shotgun (WGS) entry which is preliminary data.</text>
</comment>
<dbReference type="InterPro" id="IPR036908">
    <property type="entry name" value="RlpA-like_sf"/>
</dbReference>